<organism evidence="8 9">
    <name type="scientific">Aphanocapsa feldmannii 277cV</name>
    <dbReference type="NCBI Taxonomy" id="2507553"/>
    <lineage>
        <taxon>Bacteria</taxon>
        <taxon>Bacillati</taxon>
        <taxon>Cyanobacteriota</taxon>
        <taxon>Cyanophyceae</taxon>
        <taxon>Oscillatoriophycideae</taxon>
        <taxon>Chroococcales</taxon>
        <taxon>Microcystaceae</taxon>
        <taxon>Aphanocapsa</taxon>
    </lineage>
</organism>
<keyword evidence="5 8" id="KW-0418">Kinase</keyword>
<reference evidence="8 9" key="1">
    <citation type="journal article" date="2019" name="mSystems">
        <title>Life at home and on the roam: Genomic adaptions reflect the dual lifestyle of an intracellular, facultative symbiont.</title>
        <authorList>
            <person name="Burgsdorf I."/>
        </authorList>
    </citation>
    <scope>NUCLEOTIDE SEQUENCE [LARGE SCALE GENOMIC DNA]</scope>
    <source>
        <strain evidence="8">277cV</strain>
    </source>
</reference>
<evidence type="ECO:0000256" key="6">
    <source>
        <dbReference type="ARBA" id="ARBA00023012"/>
    </source>
</evidence>
<name>A0A524RQI5_9CHRO</name>
<evidence type="ECO:0000256" key="5">
    <source>
        <dbReference type="ARBA" id="ARBA00022777"/>
    </source>
</evidence>
<dbReference type="PRINTS" id="PR00344">
    <property type="entry name" value="BCTRLSENSOR"/>
</dbReference>
<evidence type="ECO:0000256" key="4">
    <source>
        <dbReference type="ARBA" id="ARBA00022679"/>
    </source>
</evidence>
<evidence type="ECO:0000256" key="1">
    <source>
        <dbReference type="ARBA" id="ARBA00000085"/>
    </source>
</evidence>
<dbReference type="InterPro" id="IPR004358">
    <property type="entry name" value="Sig_transdc_His_kin-like_C"/>
</dbReference>
<dbReference type="InterPro" id="IPR003594">
    <property type="entry name" value="HATPase_dom"/>
</dbReference>
<dbReference type="Gene3D" id="3.30.565.10">
    <property type="entry name" value="Histidine kinase-like ATPase, C-terminal domain"/>
    <property type="match status" value="1"/>
</dbReference>
<keyword evidence="4" id="KW-0808">Transferase</keyword>
<gene>
    <name evidence="8" type="ORF">ERJ67_01745</name>
</gene>
<proteinExistence type="predicted"/>
<sequence length="385" mass="42950">MVLPVLLLIFVAGMGAGLLLAERRKDAVRPVFSVVRQRVSPWLNAAPVGVLLVDQRDHIRYLNPHTRTLLHISQWCDVERRRLLEVVRYHQLERVIHQARSSGRRQRISWDLATASADPRHLDITRIDPVQADAVPADGGWVAVFLQSSRSLQVQLEQQQRWVSDVAHELKTPLTALGLVAESLNRNSEPSQHGSLNRLAREIARLQNLVADLLELSRLEAGLSREASWLEEDVLDLLFNAWQSVCPLAEQRGIELELDARDEGHRVRCEPKMLQRALLNLLDNGLRYTPENGVITARVRSTVAWVKVEVADQGPGFSQEDLQLMFQRFYRGDPSRARSSSISGSGLGLPIVQAIIAAHGGSIQARNRNSGHGAAVALLLPALPR</sequence>
<dbReference type="EC" id="2.7.13.3" evidence="2"/>
<comment type="catalytic activity">
    <reaction evidence="1">
        <text>ATP + protein L-histidine = ADP + protein N-phospho-L-histidine.</text>
        <dbReference type="EC" id="2.7.13.3"/>
    </reaction>
</comment>
<evidence type="ECO:0000256" key="2">
    <source>
        <dbReference type="ARBA" id="ARBA00012438"/>
    </source>
</evidence>
<dbReference type="InterPro" id="IPR005467">
    <property type="entry name" value="His_kinase_dom"/>
</dbReference>
<dbReference type="EMBL" id="SRMO01000030">
    <property type="protein sequence ID" value="TGG94732.1"/>
    <property type="molecule type" value="Genomic_DNA"/>
</dbReference>
<dbReference type="PANTHER" id="PTHR45453">
    <property type="entry name" value="PHOSPHATE REGULON SENSOR PROTEIN PHOR"/>
    <property type="match status" value="1"/>
</dbReference>
<evidence type="ECO:0000313" key="9">
    <source>
        <dbReference type="Proteomes" id="UP000317990"/>
    </source>
</evidence>
<dbReference type="PROSITE" id="PS50109">
    <property type="entry name" value="HIS_KIN"/>
    <property type="match status" value="1"/>
</dbReference>
<dbReference type="Pfam" id="PF02518">
    <property type="entry name" value="HATPase_c"/>
    <property type="match status" value="1"/>
</dbReference>
<dbReference type="AlphaFoldDB" id="A0A524RQI5"/>
<dbReference type="SMART" id="SM00387">
    <property type="entry name" value="HATPase_c"/>
    <property type="match status" value="1"/>
</dbReference>
<feature type="domain" description="Histidine kinase" evidence="7">
    <location>
        <begin position="165"/>
        <end position="384"/>
    </location>
</feature>
<evidence type="ECO:0000256" key="3">
    <source>
        <dbReference type="ARBA" id="ARBA00022553"/>
    </source>
</evidence>
<dbReference type="SUPFAM" id="SSF47384">
    <property type="entry name" value="Homodimeric domain of signal transducing histidine kinase"/>
    <property type="match status" value="1"/>
</dbReference>
<dbReference type="GO" id="GO:0004721">
    <property type="term" value="F:phosphoprotein phosphatase activity"/>
    <property type="evidence" value="ECO:0007669"/>
    <property type="project" value="TreeGrafter"/>
</dbReference>
<dbReference type="GO" id="GO:0005886">
    <property type="term" value="C:plasma membrane"/>
    <property type="evidence" value="ECO:0007669"/>
    <property type="project" value="TreeGrafter"/>
</dbReference>
<dbReference type="InterPro" id="IPR003661">
    <property type="entry name" value="HisK_dim/P_dom"/>
</dbReference>
<keyword evidence="6" id="KW-0902">Two-component regulatory system</keyword>
<keyword evidence="3" id="KW-0597">Phosphoprotein</keyword>
<comment type="caution">
    <text evidence="8">The sequence shown here is derived from an EMBL/GenBank/DDBJ whole genome shotgun (WGS) entry which is preliminary data.</text>
</comment>
<dbReference type="CDD" id="cd00082">
    <property type="entry name" value="HisKA"/>
    <property type="match status" value="1"/>
</dbReference>
<dbReference type="GO" id="GO:0016036">
    <property type="term" value="P:cellular response to phosphate starvation"/>
    <property type="evidence" value="ECO:0007669"/>
    <property type="project" value="TreeGrafter"/>
</dbReference>
<evidence type="ECO:0000259" key="7">
    <source>
        <dbReference type="PROSITE" id="PS50109"/>
    </source>
</evidence>
<dbReference type="Gene3D" id="1.10.287.130">
    <property type="match status" value="1"/>
</dbReference>
<dbReference type="SUPFAM" id="SSF55874">
    <property type="entry name" value="ATPase domain of HSP90 chaperone/DNA topoisomerase II/histidine kinase"/>
    <property type="match status" value="1"/>
</dbReference>
<dbReference type="CDD" id="cd00075">
    <property type="entry name" value="HATPase"/>
    <property type="match status" value="1"/>
</dbReference>
<dbReference type="PANTHER" id="PTHR45453:SF1">
    <property type="entry name" value="PHOSPHATE REGULON SENSOR PROTEIN PHOR"/>
    <property type="match status" value="1"/>
</dbReference>
<protein>
    <recommendedName>
        <fullName evidence="2">histidine kinase</fullName>
        <ecNumber evidence="2">2.7.13.3</ecNumber>
    </recommendedName>
</protein>
<dbReference type="Pfam" id="PF00512">
    <property type="entry name" value="HisKA"/>
    <property type="match status" value="1"/>
</dbReference>
<dbReference type="InterPro" id="IPR036097">
    <property type="entry name" value="HisK_dim/P_sf"/>
</dbReference>
<dbReference type="SMART" id="SM00388">
    <property type="entry name" value="HisKA"/>
    <property type="match status" value="1"/>
</dbReference>
<accession>A0A524RQI5</accession>
<dbReference type="GO" id="GO:0000155">
    <property type="term" value="F:phosphorelay sensor kinase activity"/>
    <property type="evidence" value="ECO:0007669"/>
    <property type="project" value="InterPro"/>
</dbReference>
<dbReference type="InterPro" id="IPR050351">
    <property type="entry name" value="BphY/WalK/GraS-like"/>
</dbReference>
<dbReference type="InterPro" id="IPR036890">
    <property type="entry name" value="HATPase_C_sf"/>
</dbReference>
<dbReference type="Proteomes" id="UP000317990">
    <property type="component" value="Unassembled WGS sequence"/>
</dbReference>
<evidence type="ECO:0000313" key="8">
    <source>
        <dbReference type="EMBL" id="TGG94732.1"/>
    </source>
</evidence>